<dbReference type="PANTHER" id="PTHR36919">
    <property type="entry name" value="BLR1215 PROTEIN"/>
    <property type="match status" value="1"/>
</dbReference>
<dbReference type="Pfam" id="PF09917">
    <property type="entry name" value="DUF2147"/>
    <property type="match status" value="1"/>
</dbReference>
<evidence type="ECO:0000313" key="3">
    <source>
        <dbReference type="Proteomes" id="UP000244248"/>
    </source>
</evidence>
<dbReference type="Proteomes" id="UP000244248">
    <property type="component" value="Unassembled WGS sequence"/>
</dbReference>
<keyword evidence="3" id="KW-1185">Reference proteome</keyword>
<dbReference type="AlphaFoldDB" id="A0A2T5MBB6"/>
<dbReference type="Gene3D" id="2.40.128.520">
    <property type="match status" value="1"/>
</dbReference>
<dbReference type="EMBL" id="QANS01000009">
    <property type="protein sequence ID" value="PTU28282.1"/>
    <property type="molecule type" value="Genomic_DNA"/>
</dbReference>
<sequence>MAFLSTMARVPIALKMAAMQGLVSEIEEDITGYWLKHSNNHDDAIIAIYQNADVYDGRIVKLAHPIFNGDEGLADIVPPAVIGKNKTDVFHPDPLLRSRPLEGMRIIAGLRSAHYLEWSGAYIYCHGEGRTYQCKARLSDDGKSLQIETYRGKSTAVATQTWTRLRSSHWPV</sequence>
<proteinExistence type="predicted"/>
<gene>
    <name evidence="2" type="ORF">CJD38_17765</name>
</gene>
<dbReference type="InterPro" id="IPR019223">
    <property type="entry name" value="DUF2147"/>
</dbReference>
<comment type="caution">
    <text evidence="2">The sequence shown here is derived from an EMBL/GenBank/DDBJ whole genome shotgun (WGS) entry which is preliminary data.</text>
</comment>
<accession>A0A2T5MBB6</accession>
<protein>
    <recommendedName>
        <fullName evidence="1">DUF2147 domain-containing protein</fullName>
    </recommendedName>
</protein>
<evidence type="ECO:0000259" key="1">
    <source>
        <dbReference type="Pfam" id="PF09917"/>
    </source>
</evidence>
<feature type="domain" description="DUF2147" evidence="1">
    <location>
        <begin position="32"/>
        <end position="164"/>
    </location>
</feature>
<dbReference type="PANTHER" id="PTHR36919:SF2">
    <property type="entry name" value="BLL6627 PROTEIN"/>
    <property type="match status" value="1"/>
</dbReference>
<organism evidence="2 3">
    <name type="scientific">Stenotrophobium rhamnosiphilum</name>
    <dbReference type="NCBI Taxonomy" id="2029166"/>
    <lineage>
        <taxon>Bacteria</taxon>
        <taxon>Pseudomonadati</taxon>
        <taxon>Pseudomonadota</taxon>
        <taxon>Gammaproteobacteria</taxon>
        <taxon>Nevskiales</taxon>
        <taxon>Nevskiaceae</taxon>
        <taxon>Stenotrophobium</taxon>
    </lineage>
</organism>
<name>A0A2T5MBB6_9GAMM</name>
<reference evidence="2 3" key="1">
    <citation type="submission" date="2018-04" db="EMBL/GenBank/DDBJ databases">
        <title>Novel species isolated from glacier.</title>
        <authorList>
            <person name="Liu Q."/>
            <person name="Xin Y.-H."/>
        </authorList>
    </citation>
    <scope>NUCLEOTIDE SEQUENCE [LARGE SCALE GENOMIC DNA]</scope>
    <source>
        <strain evidence="2 3">GT1R17</strain>
    </source>
</reference>
<evidence type="ECO:0000313" key="2">
    <source>
        <dbReference type="EMBL" id="PTU28282.1"/>
    </source>
</evidence>